<feature type="transmembrane region" description="Helical" evidence="1">
    <location>
        <begin position="179"/>
        <end position="202"/>
    </location>
</feature>
<protein>
    <submittedName>
        <fullName evidence="2">ABC transporter permease</fullName>
    </submittedName>
</protein>
<feature type="transmembrane region" description="Helical" evidence="1">
    <location>
        <begin position="24"/>
        <end position="45"/>
    </location>
</feature>
<evidence type="ECO:0000313" key="2">
    <source>
        <dbReference type="EMBL" id="MEU6819233.1"/>
    </source>
</evidence>
<keyword evidence="1" id="KW-0812">Transmembrane</keyword>
<name>A0ABV3BE21_9ACTN</name>
<evidence type="ECO:0000313" key="3">
    <source>
        <dbReference type="Proteomes" id="UP001551176"/>
    </source>
</evidence>
<keyword evidence="1" id="KW-1133">Transmembrane helix</keyword>
<gene>
    <name evidence="2" type="ORF">ABZ921_01290</name>
</gene>
<dbReference type="RefSeq" id="WP_359343245.1">
    <property type="nucleotide sequence ID" value="NZ_JBEYXV010000001.1"/>
</dbReference>
<dbReference type="Pfam" id="PF12730">
    <property type="entry name" value="ABC2_membrane_4"/>
    <property type="match status" value="1"/>
</dbReference>
<feature type="transmembrane region" description="Helical" evidence="1">
    <location>
        <begin position="65"/>
        <end position="86"/>
    </location>
</feature>
<evidence type="ECO:0000256" key="1">
    <source>
        <dbReference type="SAM" id="Phobius"/>
    </source>
</evidence>
<proteinExistence type="predicted"/>
<sequence>MSNSAVLPVAHAEWIKIKSLRSSLVSLVIVFVATIAITTLVFATIGRSEADNADAEPLFDAFYAFNFGQIAAISFGTTAVSSEYTSGALRISLAAVPRRGLFYGSKMLVVGGLALLAGLVTSFATFLISQAFLGDEAIGLGHPGAVRACVGGGIYLALMALLAAGLTAVLRSGVAVMSILIPFTLIVSFVVGDVADGAAGFLPDKAGQQVLHEAPSGSLGPLTGLAVCAAWTAAVLLAGWWAVRRRDA</sequence>
<feature type="transmembrane region" description="Helical" evidence="1">
    <location>
        <begin position="107"/>
        <end position="133"/>
    </location>
</feature>
<dbReference type="Proteomes" id="UP001551176">
    <property type="component" value="Unassembled WGS sequence"/>
</dbReference>
<comment type="caution">
    <text evidence="2">The sequence shown here is derived from an EMBL/GenBank/DDBJ whole genome shotgun (WGS) entry which is preliminary data.</text>
</comment>
<keyword evidence="1" id="KW-0472">Membrane</keyword>
<organism evidence="2 3">
    <name type="scientific">Streptomyces atriruber</name>
    <dbReference type="NCBI Taxonomy" id="545121"/>
    <lineage>
        <taxon>Bacteria</taxon>
        <taxon>Bacillati</taxon>
        <taxon>Actinomycetota</taxon>
        <taxon>Actinomycetes</taxon>
        <taxon>Kitasatosporales</taxon>
        <taxon>Streptomycetaceae</taxon>
        <taxon>Streptomyces</taxon>
    </lineage>
</organism>
<dbReference type="EMBL" id="JBEYXV010000001">
    <property type="protein sequence ID" value="MEU6819233.1"/>
    <property type="molecule type" value="Genomic_DNA"/>
</dbReference>
<feature type="transmembrane region" description="Helical" evidence="1">
    <location>
        <begin position="222"/>
        <end position="243"/>
    </location>
</feature>
<feature type="transmembrane region" description="Helical" evidence="1">
    <location>
        <begin position="145"/>
        <end position="167"/>
    </location>
</feature>
<accession>A0ABV3BE21</accession>
<keyword evidence="3" id="KW-1185">Reference proteome</keyword>
<reference evidence="2 3" key="1">
    <citation type="submission" date="2024-06" db="EMBL/GenBank/DDBJ databases">
        <title>The Natural Products Discovery Center: Release of the First 8490 Sequenced Strains for Exploring Actinobacteria Biosynthetic Diversity.</title>
        <authorList>
            <person name="Kalkreuter E."/>
            <person name="Kautsar S.A."/>
            <person name="Yang D."/>
            <person name="Bader C.D."/>
            <person name="Teijaro C.N."/>
            <person name="Fluegel L."/>
            <person name="Davis C.M."/>
            <person name="Simpson J.R."/>
            <person name="Lauterbach L."/>
            <person name="Steele A.D."/>
            <person name="Gui C."/>
            <person name="Meng S."/>
            <person name="Li G."/>
            <person name="Viehrig K."/>
            <person name="Ye F."/>
            <person name="Su P."/>
            <person name="Kiefer A.F."/>
            <person name="Nichols A."/>
            <person name="Cepeda A.J."/>
            <person name="Yan W."/>
            <person name="Fan B."/>
            <person name="Jiang Y."/>
            <person name="Adhikari A."/>
            <person name="Zheng C.-J."/>
            <person name="Schuster L."/>
            <person name="Cowan T.M."/>
            <person name="Smanski M.J."/>
            <person name="Chevrette M.G."/>
            <person name="De Carvalho L.P.S."/>
            <person name="Shen B."/>
        </authorList>
    </citation>
    <scope>NUCLEOTIDE SEQUENCE [LARGE SCALE GENOMIC DNA]</scope>
    <source>
        <strain evidence="2 3">NPDC046838</strain>
    </source>
</reference>